<feature type="signal peptide" evidence="1">
    <location>
        <begin position="1"/>
        <end position="29"/>
    </location>
</feature>
<evidence type="ECO:0000256" key="1">
    <source>
        <dbReference type="SAM" id="SignalP"/>
    </source>
</evidence>
<dbReference type="PROSITE" id="PS51257">
    <property type="entry name" value="PROKAR_LIPOPROTEIN"/>
    <property type="match status" value="1"/>
</dbReference>
<organism evidence="2 3">
    <name type="scientific">Gemmiger gallinarum</name>
    <dbReference type="NCBI Taxonomy" id="2779354"/>
    <lineage>
        <taxon>Bacteria</taxon>
        <taxon>Bacillati</taxon>
        <taxon>Bacillota</taxon>
        <taxon>Clostridia</taxon>
        <taxon>Eubacteriales</taxon>
        <taxon>Gemmiger</taxon>
    </lineage>
</organism>
<name>A0ABR9R297_9FIRM</name>
<evidence type="ECO:0000313" key="3">
    <source>
        <dbReference type="Proteomes" id="UP000768567"/>
    </source>
</evidence>
<protein>
    <submittedName>
        <fullName evidence="2">Uncharacterized protein</fullName>
    </submittedName>
</protein>
<accession>A0ABR9R297</accession>
<keyword evidence="1" id="KW-0732">Signal</keyword>
<dbReference type="Proteomes" id="UP000768567">
    <property type="component" value="Unassembled WGS sequence"/>
</dbReference>
<gene>
    <name evidence="2" type="ORF">INF35_05735</name>
</gene>
<comment type="caution">
    <text evidence="2">The sequence shown here is derived from an EMBL/GenBank/DDBJ whole genome shotgun (WGS) entry which is preliminary data.</text>
</comment>
<feature type="chain" id="PRO_5046149431" evidence="1">
    <location>
        <begin position="30"/>
        <end position="66"/>
    </location>
</feature>
<reference evidence="2 3" key="1">
    <citation type="submission" date="2020-10" db="EMBL/GenBank/DDBJ databases">
        <title>ChiBAC.</title>
        <authorList>
            <person name="Zenner C."/>
            <person name="Hitch T.C.A."/>
            <person name="Clavel T."/>
        </authorList>
    </citation>
    <scope>NUCLEOTIDE SEQUENCE [LARGE SCALE GENOMIC DNA]</scope>
    <source>
        <strain evidence="2 3">DSM 109015</strain>
    </source>
</reference>
<keyword evidence="3" id="KW-1185">Reference proteome</keyword>
<evidence type="ECO:0000313" key="2">
    <source>
        <dbReference type="EMBL" id="MBE5037277.1"/>
    </source>
</evidence>
<proteinExistence type="predicted"/>
<dbReference type="RefSeq" id="WP_193500571.1">
    <property type="nucleotide sequence ID" value="NZ_JADCKC010000002.1"/>
</dbReference>
<sequence length="66" mass="6987">MKRALLCAALAAVLLAAGFAAGCRATMQAAVPVGVSRSADGKTGYLISYRYGGYWRNVLYPYEPNA</sequence>
<dbReference type="EMBL" id="JADCKC010000002">
    <property type="protein sequence ID" value="MBE5037277.1"/>
    <property type="molecule type" value="Genomic_DNA"/>
</dbReference>